<feature type="disulfide bond" evidence="2">
    <location>
        <begin position="148"/>
        <end position="161"/>
    </location>
</feature>
<evidence type="ECO:0000256" key="2">
    <source>
        <dbReference type="PIRSR" id="PIRSR637460-2"/>
    </source>
</evidence>
<dbReference type="OrthoDB" id="5503950at2"/>
<dbReference type="Proteomes" id="UP000295198">
    <property type="component" value="Unassembled WGS sequence"/>
</dbReference>
<dbReference type="PANTHER" id="PTHR37981">
    <property type="entry name" value="LIPASE 2"/>
    <property type="match status" value="1"/>
</dbReference>
<protein>
    <submittedName>
        <fullName evidence="5">SGNH/GDSL hydrolase family protein</fullName>
    </submittedName>
</protein>
<dbReference type="EMBL" id="SDKM01000001">
    <property type="protein sequence ID" value="RYP88944.1"/>
    <property type="molecule type" value="Genomic_DNA"/>
</dbReference>
<evidence type="ECO:0000259" key="4">
    <source>
        <dbReference type="Pfam" id="PF13472"/>
    </source>
</evidence>
<feature type="disulfide bond" evidence="2">
    <location>
        <begin position="215"/>
        <end position="264"/>
    </location>
</feature>
<gene>
    <name evidence="5" type="ORF">EKO23_00445</name>
</gene>
<feature type="active site" description="Nucleophile" evidence="1">
    <location>
        <position position="54"/>
    </location>
</feature>
<evidence type="ECO:0000256" key="3">
    <source>
        <dbReference type="SAM" id="SignalP"/>
    </source>
</evidence>
<dbReference type="InterPro" id="IPR013830">
    <property type="entry name" value="SGNH_hydro"/>
</dbReference>
<dbReference type="PROSITE" id="PS51257">
    <property type="entry name" value="PROKAR_LIPOPROTEIN"/>
    <property type="match status" value="1"/>
</dbReference>
<feature type="signal peptide" evidence="3">
    <location>
        <begin position="1"/>
        <end position="24"/>
    </location>
</feature>
<dbReference type="InterPro" id="IPR036514">
    <property type="entry name" value="SGNH_hydro_sf"/>
</dbReference>
<dbReference type="InterPro" id="IPR037460">
    <property type="entry name" value="SEST-like"/>
</dbReference>
<feature type="chain" id="PRO_5038754577" evidence="3">
    <location>
        <begin position="25"/>
        <end position="307"/>
    </location>
</feature>
<comment type="caution">
    <text evidence="5">The sequence shown here is derived from an EMBL/GenBank/DDBJ whole genome shotgun (WGS) entry which is preliminary data.</text>
</comment>
<dbReference type="Gene3D" id="3.40.50.1110">
    <property type="entry name" value="SGNH hydrolase"/>
    <property type="match status" value="1"/>
</dbReference>
<sequence>MRNLPVRAALGLAAACLLAACTSAAEQAGSPDPEEPTAAPWSASVQRYVALGDSYTAAPMIAGKMSDDGCFRSSNNYPALLARDLPGATVVDRSCSAATTRDLTHRQRTVFGAARPPQLAALTRDTDLVTVGIGGNDLDVFQRLVGTCTALRRSDPTGDPCHRSFTRGGTDTMLRDAARVEGRVTAVLDAVQRRAPDARIVVVDYPVIVPEAGTCPRRLPMATGDYPWAHRVNERLSRSLRDAAGRAGVEHLDVAAASTGHDVCAGADAWVNGQRTEPGTALAYHPLAAGQQAVAGLLRDLLAAPPA</sequence>
<keyword evidence="3" id="KW-0732">Signal</keyword>
<evidence type="ECO:0000313" key="6">
    <source>
        <dbReference type="Proteomes" id="UP000295198"/>
    </source>
</evidence>
<keyword evidence="6" id="KW-1185">Reference proteome</keyword>
<feature type="active site" evidence="1">
    <location>
        <position position="285"/>
    </location>
</feature>
<dbReference type="Pfam" id="PF13472">
    <property type="entry name" value="Lipase_GDSL_2"/>
    <property type="match status" value="1"/>
</dbReference>
<reference evidence="5 6" key="1">
    <citation type="submission" date="2019-01" db="EMBL/GenBank/DDBJ databases">
        <title>Nocardioides guangzhouensis sp. nov., an actinobacterium isolated from soil.</title>
        <authorList>
            <person name="Fu Y."/>
            <person name="Cai Y."/>
            <person name="Lin Z."/>
            <person name="Chen P."/>
        </authorList>
    </citation>
    <scope>NUCLEOTIDE SEQUENCE [LARGE SCALE GENOMIC DNA]</scope>
    <source>
        <strain evidence="5 6">130</strain>
    </source>
</reference>
<accession>A0A4Q4ZN81</accession>
<keyword evidence="2" id="KW-1015">Disulfide bond</keyword>
<evidence type="ECO:0000256" key="1">
    <source>
        <dbReference type="PIRSR" id="PIRSR637460-1"/>
    </source>
</evidence>
<dbReference type="RefSeq" id="WP_134712958.1">
    <property type="nucleotide sequence ID" value="NZ_SDKM01000001.1"/>
</dbReference>
<keyword evidence="5" id="KW-0378">Hydrolase</keyword>
<organism evidence="5 6">
    <name type="scientific">Nocardioides guangzhouensis</name>
    <dbReference type="NCBI Taxonomy" id="2497878"/>
    <lineage>
        <taxon>Bacteria</taxon>
        <taxon>Bacillati</taxon>
        <taxon>Actinomycetota</taxon>
        <taxon>Actinomycetes</taxon>
        <taxon>Propionibacteriales</taxon>
        <taxon>Nocardioidaceae</taxon>
        <taxon>Nocardioides</taxon>
    </lineage>
</organism>
<dbReference type="AlphaFoldDB" id="A0A4Q4ZN81"/>
<feature type="domain" description="SGNH hydrolase-type esterase" evidence="4">
    <location>
        <begin position="50"/>
        <end position="293"/>
    </location>
</feature>
<proteinExistence type="predicted"/>
<name>A0A4Q4ZN81_9ACTN</name>
<dbReference type="CDD" id="cd01823">
    <property type="entry name" value="SEST_like"/>
    <property type="match status" value="1"/>
</dbReference>
<dbReference type="SUPFAM" id="SSF52266">
    <property type="entry name" value="SGNH hydrolase"/>
    <property type="match status" value="1"/>
</dbReference>
<feature type="disulfide bond" evidence="2">
    <location>
        <begin position="70"/>
        <end position="95"/>
    </location>
</feature>
<dbReference type="GO" id="GO:0019433">
    <property type="term" value="P:triglyceride catabolic process"/>
    <property type="evidence" value="ECO:0007669"/>
    <property type="project" value="TreeGrafter"/>
</dbReference>
<evidence type="ECO:0000313" key="5">
    <source>
        <dbReference type="EMBL" id="RYP88944.1"/>
    </source>
</evidence>
<dbReference type="PANTHER" id="PTHR37981:SF1">
    <property type="entry name" value="SGNH HYDROLASE-TYPE ESTERASE DOMAIN-CONTAINING PROTEIN"/>
    <property type="match status" value="1"/>
</dbReference>
<dbReference type="GO" id="GO:0004806">
    <property type="term" value="F:triacylglycerol lipase activity"/>
    <property type="evidence" value="ECO:0007669"/>
    <property type="project" value="TreeGrafter"/>
</dbReference>